<dbReference type="SUPFAM" id="SSF49785">
    <property type="entry name" value="Galactose-binding domain-like"/>
    <property type="match status" value="1"/>
</dbReference>
<feature type="domain" description="DUF4982" evidence="6">
    <location>
        <begin position="620"/>
        <end position="674"/>
    </location>
</feature>
<dbReference type="InterPro" id="IPR017853">
    <property type="entry name" value="GH"/>
</dbReference>
<dbReference type="EMBL" id="VNHX01000001">
    <property type="protein sequence ID" value="TYP98408.1"/>
    <property type="molecule type" value="Genomic_DNA"/>
</dbReference>
<dbReference type="InterPro" id="IPR054593">
    <property type="entry name" value="Beta-mannosidase-like_N2"/>
</dbReference>
<comment type="similarity">
    <text evidence="1">Belongs to the glycosyl hydrolase 2 family.</text>
</comment>
<evidence type="ECO:0000313" key="9">
    <source>
        <dbReference type="EMBL" id="TYP98408.1"/>
    </source>
</evidence>
<evidence type="ECO:0000256" key="1">
    <source>
        <dbReference type="ARBA" id="ARBA00007401"/>
    </source>
</evidence>
<dbReference type="SUPFAM" id="SSF49303">
    <property type="entry name" value="beta-Galactosidase/glucuronidase domain"/>
    <property type="match status" value="1"/>
</dbReference>
<evidence type="ECO:0000259" key="6">
    <source>
        <dbReference type="Pfam" id="PF16355"/>
    </source>
</evidence>
<gene>
    <name evidence="9" type="ORF">BC792_10162</name>
</gene>
<dbReference type="AlphaFoldDB" id="A0A5S5DSQ3"/>
<dbReference type="InterPro" id="IPR013783">
    <property type="entry name" value="Ig-like_fold"/>
</dbReference>
<keyword evidence="2" id="KW-0378">Hydrolase</keyword>
<dbReference type="InterPro" id="IPR036156">
    <property type="entry name" value="Beta-gal/glucu_dom_sf"/>
</dbReference>
<accession>A0A5S5DSQ3</accession>
<dbReference type="Gene3D" id="2.60.40.10">
    <property type="entry name" value="Immunoglobulins"/>
    <property type="match status" value="3"/>
</dbReference>
<dbReference type="GO" id="GO:0005975">
    <property type="term" value="P:carbohydrate metabolic process"/>
    <property type="evidence" value="ECO:0007669"/>
    <property type="project" value="InterPro"/>
</dbReference>
<feature type="domain" description="Glycoside hydrolase family 2 immunoglobulin-like beta-sandwich" evidence="5">
    <location>
        <begin position="209"/>
        <end position="308"/>
    </location>
</feature>
<dbReference type="PANTHER" id="PTHR42732">
    <property type="entry name" value="BETA-GALACTOSIDASE"/>
    <property type="match status" value="1"/>
</dbReference>
<dbReference type="GO" id="GO:0004553">
    <property type="term" value="F:hydrolase activity, hydrolyzing O-glycosyl compounds"/>
    <property type="evidence" value="ECO:0007669"/>
    <property type="project" value="InterPro"/>
</dbReference>
<feature type="domain" description="Beta-mannosidase-like galactose-binding" evidence="8">
    <location>
        <begin position="79"/>
        <end position="164"/>
    </location>
</feature>
<sequence length="988" mass="112134">MKKKVLSIVLFSLWCCLGTAQPRQTFSFNAEWRYHIGDLPGAEQANFDDTAWRNTTLPRAWNEDEAFAKPIHEHSTAIVWYRKKFSVPKDVPSDKVFLEFEGVRMGAEFYVNGKLVGRHENGVMAVGLDISDVVLRSGENTIAVRTDNSWTYREKVSNSTFQWNDKNFNANYGGIPKNVWIHFTGKLYQTLPLYSNLGTTGTYVYAKKIDVAGKRLELHVESEIRNETDEAKDGTFLVDVRDMSGRQVRSFAVPFSIEAGGRKILSAQSPLTGVNFWNWGYGYLYTVTSTLRVSGADVDVVHTKTGFRKTAFKQGMVFLNDQVLMMKGYAQRTSNEWPAVGLSVPPWLSDFSNRMMVESNANLVRWMHVTPWRQDVESCDRVGLLQMLPAGDAEKDVEGRRWEQRKELMRDAIIYYRNSPSVLFYESGNESISEEHMAEMKAIRDRFDPHGGRAIGSREMLDSKLAEYGGEMLYINKSAKHPMIATEYMRDEGLRKYWDEFTYPFHREGEGPPYKGNDASDYNRNQDQHALEAVRRWWEYWKVRPGTGRRVSSGGVNIIFSDSNTHYRGKENYRRSGEVDAMRIPKDAYFAHQVMWDGWVDADPKGLHIVGHWNYNDGLQKDVYVISGGERVELFVNGRSQGFGQRSYQFLFTFPQVLFEKGEIVARSYNAEGELLNEKKMQTTGEPYQLKLKAVHGENGIFADGNDMVLVEVEVQDKEGRRCPTATNMVDFAWEGPMDWRGGIAQGPNNYILAESLPVEGGVNRVLLRTQYGRGGHVVVRAQANGLLGDSLSFGVSPVDDKSGLFIKHAAAGLPSNMQRGEGINKRPLQWTRRSLLIAGARAGANEHRASASFDDNELSDWVNDGRRSTAWIEYTLEKVSDIDEIDVKLNNFRSRAYPLQIFIDDKLVFDGETETTLGYYTITVPRTRGRRVKVQLKDSSYVAAENLHAEIGGKKLDDGVARDDANARGTLSIIEIDIHSRLHPKEE</sequence>
<feature type="signal peptide" evidence="4">
    <location>
        <begin position="1"/>
        <end position="20"/>
    </location>
</feature>
<name>A0A5S5DSQ3_9SPHI</name>
<keyword evidence="4" id="KW-0732">Signal</keyword>
<dbReference type="PANTHER" id="PTHR42732:SF1">
    <property type="entry name" value="BETA-MANNOSIDASE"/>
    <property type="match status" value="1"/>
</dbReference>
<evidence type="ECO:0000256" key="3">
    <source>
        <dbReference type="ARBA" id="ARBA00023295"/>
    </source>
</evidence>
<evidence type="ECO:0000259" key="5">
    <source>
        <dbReference type="Pfam" id="PF00703"/>
    </source>
</evidence>
<dbReference type="InterPro" id="IPR040605">
    <property type="entry name" value="Glyco_hydro2_dom5"/>
</dbReference>
<dbReference type="OrthoDB" id="9801077at2"/>
<dbReference type="Pfam" id="PF00703">
    <property type="entry name" value="Glyco_hydro_2"/>
    <property type="match status" value="1"/>
</dbReference>
<dbReference type="InterPro" id="IPR006102">
    <property type="entry name" value="Ig-like_GH2"/>
</dbReference>
<dbReference type="Gene3D" id="3.20.20.80">
    <property type="entry name" value="Glycosidases"/>
    <property type="match status" value="1"/>
</dbReference>
<proteinExistence type="inferred from homology"/>
<keyword evidence="10" id="KW-1185">Reference proteome</keyword>
<feature type="domain" description="Glycoside hydrolase family 2" evidence="7">
    <location>
        <begin position="697"/>
        <end position="790"/>
    </location>
</feature>
<dbReference type="InterPro" id="IPR051913">
    <property type="entry name" value="GH2_Domain-Containing"/>
</dbReference>
<organism evidence="9 10">
    <name type="scientific">Sphingobacterium allocomposti</name>
    <dbReference type="NCBI Taxonomy" id="415956"/>
    <lineage>
        <taxon>Bacteria</taxon>
        <taxon>Pseudomonadati</taxon>
        <taxon>Bacteroidota</taxon>
        <taxon>Sphingobacteriia</taxon>
        <taxon>Sphingobacteriales</taxon>
        <taxon>Sphingobacteriaceae</taxon>
        <taxon>Sphingobacterium</taxon>
    </lineage>
</organism>
<feature type="chain" id="PRO_5024402271" evidence="4">
    <location>
        <begin position="21"/>
        <end position="988"/>
    </location>
</feature>
<dbReference type="InterPro" id="IPR008979">
    <property type="entry name" value="Galactose-bd-like_sf"/>
</dbReference>
<dbReference type="Pfam" id="PF18565">
    <property type="entry name" value="Glyco_hydro2_C5"/>
    <property type="match status" value="1"/>
</dbReference>
<evidence type="ECO:0000256" key="4">
    <source>
        <dbReference type="SAM" id="SignalP"/>
    </source>
</evidence>
<evidence type="ECO:0000313" key="10">
    <source>
        <dbReference type="Proteomes" id="UP000325105"/>
    </source>
</evidence>
<comment type="caution">
    <text evidence="9">The sequence shown here is derived from an EMBL/GenBank/DDBJ whole genome shotgun (WGS) entry which is preliminary data.</text>
</comment>
<protein>
    <submittedName>
        <fullName evidence="9">Uncharacterized protein DUF4982</fullName>
    </submittedName>
</protein>
<dbReference type="SUPFAM" id="SSF51445">
    <property type="entry name" value="(Trans)glycosidases"/>
    <property type="match status" value="1"/>
</dbReference>
<evidence type="ECO:0000256" key="2">
    <source>
        <dbReference type="ARBA" id="ARBA00022801"/>
    </source>
</evidence>
<dbReference type="Gene3D" id="2.60.120.260">
    <property type="entry name" value="Galactose-binding domain-like"/>
    <property type="match status" value="2"/>
</dbReference>
<evidence type="ECO:0000259" key="7">
    <source>
        <dbReference type="Pfam" id="PF18565"/>
    </source>
</evidence>
<dbReference type="Pfam" id="PF16355">
    <property type="entry name" value="DUF4982"/>
    <property type="match status" value="1"/>
</dbReference>
<keyword evidence="3" id="KW-0326">Glycosidase</keyword>
<dbReference type="RefSeq" id="WP_148906990.1">
    <property type="nucleotide sequence ID" value="NZ_VNHX01000001.1"/>
</dbReference>
<evidence type="ECO:0000259" key="8">
    <source>
        <dbReference type="Pfam" id="PF22666"/>
    </source>
</evidence>
<reference evidence="9 10" key="1">
    <citation type="submission" date="2019-07" db="EMBL/GenBank/DDBJ databases">
        <title>Genomic Encyclopedia of Archaeal and Bacterial Type Strains, Phase II (KMG-II): from individual species to whole genera.</title>
        <authorList>
            <person name="Goeker M."/>
        </authorList>
    </citation>
    <scope>NUCLEOTIDE SEQUENCE [LARGE SCALE GENOMIC DNA]</scope>
    <source>
        <strain evidence="9 10">DSM 18850</strain>
    </source>
</reference>
<dbReference type="Pfam" id="PF22666">
    <property type="entry name" value="Glyco_hydro_2_N2"/>
    <property type="match status" value="1"/>
</dbReference>
<dbReference type="InterPro" id="IPR032311">
    <property type="entry name" value="DUF4982"/>
</dbReference>
<dbReference type="Proteomes" id="UP000325105">
    <property type="component" value="Unassembled WGS sequence"/>
</dbReference>